<dbReference type="PANTHER" id="PTHR31569:SF4">
    <property type="entry name" value="SWIM-TYPE DOMAIN-CONTAINING PROTEIN"/>
    <property type="match status" value="1"/>
</dbReference>
<dbReference type="InterPro" id="IPR048324">
    <property type="entry name" value="ZSWIM1-3_RNaseH-like"/>
</dbReference>
<reference evidence="2 3" key="1">
    <citation type="journal article" date="2019" name="Sci. Rep.">
        <title>Orb-weaving spider Araneus ventricosus genome elucidates the spidroin gene catalogue.</title>
        <authorList>
            <person name="Kono N."/>
            <person name="Nakamura H."/>
            <person name="Ohtoshi R."/>
            <person name="Moran D.A.P."/>
            <person name="Shinohara A."/>
            <person name="Yoshida Y."/>
            <person name="Fujiwara M."/>
            <person name="Mori M."/>
            <person name="Tomita M."/>
            <person name="Arakawa K."/>
        </authorList>
    </citation>
    <scope>NUCLEOTIDE SEQUENCE [LARGE SCALE GENOMIC DNA]</scope>
</reference>
<protein>
    <recommendedName>
        <fullName evidence="1">ZSWIM1/3 RNaseH-like domain-containing protein</fullName>
    </recommendedName>
</protein>
<dbReference type="InterPro" id="IPR052579">
    <property type="entry name" value="Zinc_finger_SWIM"/>
</dbReference>
<dbReference type="PANTHER" id="PTHR31569">
    <property type="entry name" value="SWIM-TYPE DOMAIN-CONTAINING PROTEIN"/>
    <property type="match status" value="1"/>
</dbReference>
<proteinExistence type="predicted"/>
<dbReference type="EMBL" id="BGPR01007500">
    <property type="protein sequence ID" value="GBN27314.1"/>
    <property type="molecule type" value="Genomic_DNA"/>
</dbReference>
<name>A0A4Y2MLP2_ARAVE</name>
<evidence type="ECO:0000313" key="3">
    <source>
        <dbReference type="Proteomes" id="UP000499080"/>
    </source>
</evidence>
<accession>A0A4Y2MLP2</accession>
<comment type="caution">
    <text evidence="2">The sequence shown here is derived from an EMBL/GenBank/DDBJ whole genome shotgun (WGS) entry which is preliminary data.</text>
</comment>
<dbReference type="AlphaFoldDB" id="A0A4Y2MLP2"/>
<keyword evidence="3" id="KW-1185">Reference proteome</keyword>
<feature type="domain" description="ZSWIM1/3 RNaseH-like" evidence="1">
    <location>
        <begin position="184"/>
        <end position="297"/>
    </location>
</feature>
<evidence type="ECO:0000259" key="1">
    <source>
        <dbReference type="Pfam" id="PF21056"/>
    </source>
</evidence>
<organism evidence="2 3">
    <name type="scientific">Araneus ventricosus</name>
    <name type="common">Orbweaver spider</name>
    <name type="synonym">Epeira ventricosa</name>
    <dbReference type="NCBI Taxonomy" id="182803"/>
    <lineage>
        <taxon>Eukaryota</taxon>
        <taxon>Metazoa</taxon>
        <taxon>Ecdysozoa</taxon>
        <taxon>Arthropoda</taxon>
        <taxon>Chelicerata</taxon>
        <taxon>Arachnida</taxon>
        <taxon>Araneae</taxon>
        <taxon>Araneomorphae</taxon>
        <taxon>Entelegynae</taxon>
        <taxon>Araneoidea</taxon>
        <taxon>Araneidae</taxon>
        <taxon>Araneus</taxon>
    </lineage>
</organism>
<dbReference type="OrthoDB" id="6509680at2759"/>
<dbReference type="Pfam" id="PF21056">
    <property type="entry name" value="ZSWIM1-3_RNaseH-like"/>
    <property type="match status" value="1"/>
</dbReference>
<dbReference type="Proteomes" id="UP000499080">
    <property type="component" value="Unassembled WGS sequence"/>
</dbReference>
<gene>
    <name evidence="2" type="ORF">AVEN_190515_1</name>
</gene>
<evidence type="ECO:0000313" key="2">
    <source>
        <dbReference type="EMBL" id="GBN27314.1"/>
    </source>
</evidence>
<sequence>MNKNKKFEAGEVFDDYEQFVKAFNDFCEENYHPLIIVNNNKRQITILCRHGYNCPSKSTGQRTKLRYNYLGCGAKISCYKLANSKGIRITNVNLQHNHGISKAAYHSRVAELFSEEKEVLTDLHEANCKVSQICRVFHSKFDGRLSSQKIRNVLKKLVPQTSNDTSQLQTFLKCVEETGGDVFCELDPAGNVAILFLSSYVMKKSFETSHATVVQIGASFDFDKSKYKLCDVCYLNPKTNRSEFCAPAFLSEETATNFRKTFQYFRKICTQPSSIFIVDKDFNEISVLKEVFGRAIILLCYFHVLKYVKNLITTAPVIVEVKSDIMTKFKKMLDAGTEDIYEEHKKDSLTTVKTVQVRVNKKYVSLEDQFINNWDSCKEMWVAYFRKCLATLGDNTNNRIEISFWTLKQSIHVKFPTLPVIEKSIIHLISFCDQRINEEISDSNLKSLKIFDADMDINALNAESSLYLNDRGCILFHKSLKALQSRKDYMTIETDCVREKYEVKEVVYKCSTNSCNGPYACDVTSSDT</sequence>